<dbReference type="CDD" id="cd01081">
    <property type="entry name" value="Aldose_epim"/>
    <property type="match status" value="1"/>
</dbReference>
<keyword evidence="3" id="KW-0456">Lyase</keyword>
<dbReference type="GO" id="GO:0006106">
    <property type="term" value="P:fumarate metabolic process"/>
    <property type="evidence" value="ECO:0007669"/>
    <property type="project" value="InterPro"/>
</dbReference>
<evidence type="ECO:0000256" key="2">
    <source>
        <dbReference type="ARBA" id="ARBA00012921"/>
    </source>
</evidence>
<dbReference type="InterPro" id="IPR018951">
    <property type="entry name" value="Fumarase_C_C"/>
</dbReference>
<comment type="caution">
    <text evidence="6">The sequence shown here is derived from an EMBL/GenBank/DDBJ whole genome shotgun (WGS) entry which is preliminary data.</text>
</comment>
<dbReference type="AlphaFoldDB" id="A0A8J4SE02"/>
<evidence type="ECO:0000256" key="3">
    <source>
        <dbReference type="ARBA" id="ARBA00023239"/>
    </source>
</evidence>
<protein>
    <recommendedName>
        <fullName evidence="2">fumarate hydratase</fullName>
        <ecNumber evidence="2">4.2.1.2</ecNumber>
    </recommendedName>
</protein>
<dbReference type="FunFam" id="1.20.200.10:FF:000001">
    <property type="entry name" value="Fumarate hydratase, mitochondrial"/>
    <property type="match status" value="1"/>
</dbReference>
<evidence type="ECO:0000259" key="5">
    <source>
        <dbReference type="Pfam" id="PF10415"/>
    </source>
</evidence>
<dbReference type="GO" id="GO:0006108">
    <property type="term" value="P:malate metabolic process"/>
    <property type="evidence" value="ECO:0007669"/>
    <property type="project" value="TreeGrafter"/>
</dbReference>
<dbReference type="HAMAP" id="MF_00743">
    <property type="entry name" value="FumaraseC"/>
    <property type="match status" value="1"/>
</dbReference>
<dbReference type="GO" id="GO:0004333">
    <property type="term" value="F:fumarate hydratase activity"/>
    <property type="evidence" value="ECO:0007669"/>
    <property type="project" value="UniProtKB-EC"/>
</dbReference>
<name>A0A8J4SE02_9STRA</name>
<proteinExistence type="inferred from homology"/>
<dbReference type="InterPro" id="IPR005677">
    <property type="entry name" value="Fum_hydII"/>
</dbReference>
<dbReference type="InterPro" id="IPR011013">
    <property type="entry name" value="Gal_mutarotase_sf_dom"/>
</dbReference>
<evidence type="ECO:0000313" key="7">
    <source>
        <dbReference type="Proteomes" id="UP000702964"/>
    </source>
</evidence>
<evidence type="ECO:0000256" key="1">
    <source>
        <dbReference type="ARBA" id="ARBA00009084"/>
    </source>
</evidence>
<dbReference type="PROSITE" id="PS00163">
    <property type="entry name" value="FUMARATE_LYASES"/>
    <property type="match status" value="1"/>
</dbReference>
<dbReference type="Pfam" id="PF10415">
    <property type="entry name" value="FumaraseC_C"/>
    <property type="match status" value="1"/>
</dbReference>
<dbReference type="SUPFAM" id="SSF48557">
    <property type="entry name" value="L-aspartase-like"/>
    <property type="match status" value="1"/>
</dbReference>
<dbReference type="EMBL" id="AOFI03000001">
    <property type="protein sequence ID" value="KAF4325997.1"/>
    <property type="molecule type" value="Genomic_DNA"/>
</dbReference>
<dbReference type="EC" id="4.2.1.2" evidence="2"/>
<dbReference type="CDD" id="cd01362">
    <property type="entry name" value="Fumarase_classII"/>
    <property type="match status" value="1"/>
</dbReference>
<feature type="domain" description="Fumarase C C-terminal" evidence="5">
    <location>
        <begin position="651"/>
        <end position="703"/>
    </location>
</feature>
<dbReference type="PRINTS" id="PR00149">
    <property type="entry name" value="FUMRATELYASE"/>
</dbReference>
<gene>
    <name evidence="6" type="ORF">G195_000251</name>
</gene>
<dbReference type="InterPro" id="IPR022761">
    <property type="entry name" value="Fumarate_lyase_N"/>
</dbReference>
<dbReference type="Gene3D" id="1.20.200.10">
    <property type="entry name" value="Fumarase/aspartase (Central domain)"/>
    <property type="match status" value="1"/>
</dbReference>
<dbReference type="Proteomes" id="UP000702964">
    <property type="component" value="Unassembled WGS sequence"/>
</dbReference>
<comment type="similarity">
    <text evidence="1">Belongs to the class-II fumarase/aspartase family. Fumarase subfamily.</text>
</comment>
<dbReference type="PRINTS" id="PR00145">
    <property type="entry name" value="ARGSUCLYASE"/>
</dbReference>
<dbReference type="GO" id="GO:0005975">
    <property type="term" value="P:carbohydrate metabolic process"/>
    <property type="evidence" value="ECO:0007669"/>
    <property type="project" value="InterPro"/>
</dbReference>
<dbReference type="Pfam" id="PF00206">
    <property type="entry name" value="Lyase_1"/>
    <property type="match status" value="1"/>
</dbReference>
<reference evidence="6" key="1">
    <citation type="journal article" date="2015" name="Genom Data">
        <title>Draft genome sequences of Phytophthora kernoviae and Phytophthora ramorum lineage EU2 from Scotland.</title>
        <authorList>
            <person name="Sambles C."/>
            <person name="Schlenzig A."/>
            <person name="O'Neill P."/>
            <person name="Grant M."/>
            <person name="Studholme D.J."/>
        </authorList>
    </citation>
    <scope>NUCLEOTIDE SEQUENCE</scope>
    <source>
        <strain evidence="6">00238/432</strain>
    </source>
</reference>
<dbReference type="Gene3D" id="2.70.98.10">
    <property type="match status" value="1"/>
</dbReference>
<dbReference type="InterPro" id="IPR014718">
    <property type="entry name" value="GH-type_carb-bd"/>
</dbReference>
<dbReference type="InterPro" id="IPR000362">
    <property type="entry name" value="Fumarate_lyase_fam"/>
</dbReference>
<dbReference type="GO" id="GO:0030246">
    <property type="term" value="F:carbohydrate binding"/>
    <property type="evidence" value="ECO:0007669"/>
    <property type="project" value="InterPro"/>
</dbReference>
<accession>A0A8J4SE02</accession>
<reference evidence="6" key="2">
    <citation type="submission" date="2020-02" db="EMBL/GenBank/DDBJ databases">
        <authorList>
            <person name="Studholme D.J."/>
        </authorList>
    </citation>
    <scope>NUCLEOTIDE SEQUENCE</scope>
    <source>
        <strain evidence="6">00238/432</strain>
    </source>
</reference>
<feature type="domain" description="Fumarate lyase N-terminal" evidence="4">
    <location>
        <begin position="326"/>
        <end position="585"/>
    </location>
</feature>
<dbReference type="Gene3D" id="1.10.40.30">
    <property type="entry name" value="Fumarase/aspartase (C-terminal domain)"/>
    <property type="match status" value="1"/>
</dbReference>
<organism evidence="6 7">
    <name type="scientific">Phytophthora kernoviae 00238/432</name>
    <dbReference type="NCBI Taxonomy" id="1284355"/>
    <lineage>
        <taxon>Eukaryota</taxon>
        <taxon>Sar</taxon>
        <taxon>Stramenopiles</taxon>
        <taxon>Oomycota</taxon>
        <taxon>Peronosporomycetes</taxon>
        <taxon>Peronosporales</taxon>
        <taxon>Peronosporaceae</taxon>
        <taxon>Phytophthora</taxon>
    </lineage>
</organism>
<dbReference type="GO" id="GO:0006099">
    <property type="term" value="P:tricarboxylic acid cycle"/>
    <property type="evidence" value="ECO:0007669"/>
    <property type="project" value="InterPro"/>
</dbReference>
<evidence type="ECO:0000259" key="4">
    <source>
        <dbReference type="Pfam" id="PF00206"/>
    </source>
</evidence>
<dbReference type="SUPFAM" id="SSF74650">
    <property type="entry name" value="Galactose mutarotase-like"/>
    <property type="match status" value="1"/>
</dbReference>
<dbReference type="GO" id="GO:0016853">
    <property type="term" value="F:isomerase activity"/>
    <property type="evidence" value="ECO:0007669"/>
    <property type="project" value="InterPro"/>
</dbReference>
<dbReference type="Pfam" id="PF01263">
    <property type="entry name" value="Aldose_epim"/>
    <property type="match status" value="1"/>
</dbReference>
<dbReference type="InterPro" id="IPR008183">
    <property type="entry name" value="Aldose_1/G6P_1-epimerase"/>
</dbReference>
<dbReference type="FunFam" id="1.10.40.30:FF:000002">
    <property type="entry name" value="Fumarate hydratase class II"/>
    <property type="match status" value="1"/>
</dbReference>
<sequence>MQEVHITMTQQNAAFEEQFGGIPAVWLRFNQFEAAVIPSVGANLVAFRDTDQGFRYLREPDLERMDEFMAAPAVYGIPILSPPNRYEDGRFPWNGEVYQLPINEPATGNHLHGFLHNAEWKVEGYGSDELESYVLLSQEVKDGHEFHKYLPFTFTVTLRYSLSSLGLQQQLNVRNNGKERMPNLFAFHTAISVPFAPESQASDYTAKVTIGQRRELNERSLPTGQFQPLTPEEEQLKSEGVSPFFAAMDNHYSAEPQNGRNYMELTDHRTGDKLVYDVGTSYKHWMIWNNNMAGDFFCPEPQMNLVNAPNVQGIPAEEIGLIGLEPGRIDDHFPLVVWQTGSGTQSNMNVNEVIANLGNQLLEQKGKEERLHPNDDVNMSQSSNDTFPTALHVAGVLAVEDQLLPAIAVLKSTFADKSEKFKDIIKIGRTHLQDATPITLGQEISGWEAMLDKSERMIRDSVNYMKELAIGGTAVGTGINAHPDFGDYTAKEIGKHTGKDFVSAPNKFHALTSHDEVVYAHGAVKALAADLMKIANDVRWLASGPRSGLGEIRIPENEPGSSIMPGKVNPTQSEAMTMVVTQVMGNDAAIGFAASQGNFELNVFKPVIIYNFLQSVQLLADSIVAFNDKCAVGIEPNLGQIEHNLNNSLMLVTALNPHIGYENAAKIAKLAHKEGLSLKEATLQTGLLTEEQFDQYVDPAKMIAPKA</sequence>
<dbReference type="InterPro" id="IPR020557">
    <property type="entry name" value="Fumarate_lyase_CS"/>
</dbReference>
<dbReference type="InterPro" id="IPR008948">
    <property type="entry name" value="L-Aspartase-like"/>
</dbReference>
<evidence type="ECO:0000313" key="6">
    <source>
        <dbReference type="EMBL" id="KAF4325997.1"/>
    </source>
</evidence>
<dbReference type="PANTHER" id="PTHR11444">
    <property type="entry name" value="ASPARTATEAMMONIA/ARGININOSUCCINATE/ADENYLOSUCCINATE LYASE"/>
    <property type="match status" value="1"/>
</dbReference>
<dbReference type="PANTHER" id="PTHR11444:SF1">
    <property type="entry name" value="FUMARATE HYDRATASE, MITOCHONDRIAL"/>
    <property type="match status" value="1"/>
</dbReference>